<keyword evidence="1" id="KW-0812">Transmembrane</keyword>
<keyword evidence="3" id="KW-1185">Reference proteome</keyword>
<dbReference type="AlphaFoldDB" id="A0A8E2E7M7"/>
<dbReference type="EMBL" id="KV745035">
    <property type="protein sequence ID" value="OCK78876.1"/>
    <property type="molecule type" value="Genomic_DNA"/>
</dbReference>
<protein>
    <submittedName>
        <fullName evidence="2">Uncharacterized protein</fullName>
    </submittedName>
</protein>
<proteinExistence type="predicted"/>
<evidence type="ECO:0000313" key="3">
    <source>
        <dbReference type="Proteomes" id="UP000250266"/>
    </source>
</evidence>
<evidence type="ECO:0000313" key="2">
    <source>
        <dbReference type="EMBL" id="OCK78876.1"/>
    </source>
</evidence>
<gene>
    <name evidence="2" type="ORF">K432DRAFT_82853</name>
</gene>
<evidence type="ECO:0000256" key="1">
    <source>
        <dbReference type="SAM" id="Phobius"/>
    </source>
</evidence>
<dbReference type="Proteomes" id="UP000250266">
    <property type="component" value="Unassembled WGS sequence"/>
</dbReference>
<keyword evidence="1" id="KW-1133">Transmembrane helix</keyword>
<feature type="transmembrane region" description="Helical" evidence="1">
    <location>
        <begin position="7"/>
        <end position="23"/>
    </location>
</feature>
<sequence>MAYSCHLSCYINFLVFLFAFYFLDFRCHSPMNRLHWLVGEADQSPQPRYARL</sequence>
<keyword evidence="1" id="KW-0472">Membrane</keyword>
<name>A0A8E2E7M7_9PEZI</name>
<reference evidence="2 3" key="1">
    <citation type="journal article" date="2016" name="Nat. Commun.">
        <title>Ectomycorrhizal ecology is imprinted in the genome of the dominant symbiotic fungus Cenococcum geophilum.</title>
        <authorList>
            <consortium name="DOE Joint Genome Institute"/>
            <person name="Peter M."/>
            <person name="Kohler A."/>
            <person name="Ohm R.A."/>
            <person name="Kuo A."/>
            <person name="Krutzmann J."/>
            <person name="Morin E."/>
            <person name="Arend M."/>
            <person name="Barry K.W."/>
            <person name="Binder M."/>
            <person name="Choi C."/>
            <person name="Clum A."/>
            <person name="Copeland A."/>
            <person name="Grisel N."/>
            <person name="Haridas S."/>
            <person name="Kipfer T."/>
            <person name="LaButti K."/>
            <person name="Lindquist E."/>
            <person name="Lipzen A."/>
            <person name="Maire R."/>
            <person name="Meier B."/>
            <person name="Mihaltcheva S."/>
            <person name="Molinier V."/>
            <person name="Murat C."/>
            <person name="Poggeler S."/>
            <person name="Quandt C.A."/>
            <person name="Sperisen C."/>
            <person name="Tritt A."/>
            <person name="Tisserant E."/>
            <person name="Crous P.W."/>
            <person name="Henrissat B."/>
            <person name="Nehls U."/>
            <person name="Egli S."/>
            <person name="Spatafora J.W."/>
            <person name="Grigoriev I.V."/>
            <person name="Martin F.M."/>
        </authorList>
    </citation>
    <scope>NUCLEOTIDE SEQUENCE [LARGE SCALE GENOMIC DNA]</scope>
    <source>
        <strain evidence="2 3">CBS 459.81</strain>
    </source>
</reference>
<accession>A0A8E2E7M7</accession>
<organism evidence="2 3">
    <name type="scientific">Lepidopterella palustris CBS 459.81</name>
    <dbReference type="NCBI Taxonomy" id="1314670"/>
    <lineage>
        <taxon>Eukaryota</taxon>
        <taxon>Fungi</taxon>
        <taxon>Dikarya</taxon>
        <taxon>Ascomycota</taxon>
        <taxon>Pezizomycotina</taxon>
        <taxon>Dothideomycetes</taxon>
        <taxon>Pleosporomycetidae</taxon>
        <taxon>Mytilinidiales</taxon>
        <taxon>Argynnaceae</taxon>
        <taxon>Lepidopterella</taxon>
    </lineage>
</organism>